<comment type="caution">
    <text evidence="2">The sequence shown here is derived from an EMBL/GenBank/DDBJ whole genome shotgun (WGS) entry which is preliminary data.</text>
</comment>
<evidence type="ECO:0000313" key="2">
    <source>
        <dbReference type="EMBL" id="EGG29351.1"/>
    </source>
</evidence>
<evidence type="ECO:0000259" key="1">
    <source>
        <dbReference type="Pfam" id="PF01206"/>
    </source>
</evidence>
<keyword evidence="3" id="KW-1185">Reference proteome</keyword>
<proteinExistence type="predicted"/>
<feature type="domain" description="UPF0033" evidence="1">
    <location>
        <begin position="1"/>
        <end position="55"/>
    </location>
</feature>
<gene>
    <name evidence="2" type="ORF">IMCC3088_1807</name>
</gene>
<dbReference type="AlphaFoldDB" id="F3L2N3"/>
<dbReference type="Gene3D" id="3.30.110.40">
    <property type="entry name" value="TusA-like domain"/>
    <property type="match status" value="1"/>
</dbReference>
<dbReference type="eggNOG" id="COG0425">
    <property type="taxonomic scope" value="Bacteria"/>
</dbReference>
<dbReference type="EMBL" id="AEIG01000055">
    <property type="protein sequence ID" value="EGG29351.1"/>
    <property type="molecule type" value="Genomic_DNA"/>
</dbReference>
<sequence length="63" mass="7200">MPLLMAKRALMAAQAGERVRVFASDPGSWRDFHAYAKLAEEQLTAEQLGEQEFVYEFTKQHSL</sequence>
<dbReference type="SUPFAM" id="SSF64307">
    <property type="entry name" value="SirA-like"/>
    <property type="match status" value="1"/>
</dbReference>
<evidence type="ECO:0000313" key="3">
    <source>
        <dbReference type="Proteomes" id="UP000005615"/>
    </source>
</evidence>
<dbReference type="STRING" id="2518989.IMCC3088_1807"/>
<dbReference type="Pfam" id="PF01206">
    <property type="entry name" value="TusA"/>
    <property type="match status" value="1"/>
</dbReference>
<accession>F3L2N3</accession>
<dbReference type="Proteomes" id="UP000005615">
    <property type="component" value="Unassembled WGS sequence"/>
</dbReference>
<reference evidence="2 3" key="1">
    <citation type="journal article" date="2011" name="J. Bacteriol.">
        <title>Genome sequence of strain IMCC3088, a proteorhodopsin-containing marine bacterium belonging to the OM60/NOR5 clade.</title>
        <authorList>
            <person name="Jang Y."/>
            <person name="Oh H.M."/>
            <person name="Kang I."/>
            <person name="Lee K."/>
            <person name="Yang S.J."/>
            <person name="Cho J.C."/>
        </authorList>
    </citation>
    <scope>NUCLEOTIDE SEQUENCE [LARGE SCALE GENOMIC DNA]</scope>
    <source>
        <strain evidence="2 3">IMCC3088</strain>
    </source>
</reference>
<protein>
    <recommendedName>
        <fullName evidence="1">UPF0033 domain-containing protein</fullName>
    </recommendedName>
</protein>
<organism evidence="2 3">
    <name type="scientific">Aequoribacter fuscus</name>
    <dbReference type="NCBI Taxonomy" id="2518989"/>
    <lineage>
        <taxon>Bacteria</taxon>
        <taxon>Pseudomonadati</taxon>
        <taxon>Pseudomonadota</taxon>
        <taxon>Gammaproteobacteria</taxon>
        <taxon>Cellvibrionales</taxon>
        <taxon>Halieaceae</taxon>
        <taxon>Aequoribacter</taxon>
    </lineage>
</organism>
<dbReference type="InterPro" id="IPR001455">
    <property type="entry name" value="TusA-like"/>
</dbReference>
<name>F3L2N3_9GAMM</name>
<dbReference type="InterPro" id="IPR036868">
    <property type="entry name" value="TusA-like_sf"/>
</dbReference>